<comment type="caution">
    <text evidence="2">The sequence shown here is derived from an EMBL/GenBank/DDBJ whole genome shotgun (WGS) entry which is preliminary data.</text>
</comment>
<reference evidence="2 3" key="1">
    <citation type="submission" date="2020-01" db="EMBL/GenBank/DDBJ databases">
        <title>A novel Bacillus sp. from Pasinler.</title>
        <authorList>
            <person name="Adiguzel A."/>
            <person name="Ay H."/>
            <person name="Baltaci M.O."/>
        </authorList>
    </citation>
    <scope>NUCLEOTIDE SEQUENCE [LARGE SCALE GENOMIC DNA]</scope>
    <source>
        <strain evidence="2 3">P1</strain>
    </source>
</reference>
<keyword evidence="1" id="KW-0812">Transmembrane</keyword>
<dbReference type="EMBL" id="JAACYS010000005">
    <property type="protein sequence ID" value="NCU16598.1"/>
    <property type="molecule type" value="Genomic_DNA"/>
</dbReference>
<protein>
    <submittedName>
        <fullName evidence="2">Uncharacterized protein</fullName>
    </submittedName>
</protein>
<feature type="transmembrane region" description="Helical" evidence="1">
    <location>
        <begin position="34"/>
        <end position="55"/>
    </location>
</feature>
<name>A0ABX0A5Y4_9BACI</name>
<sequence>MVLKFELKWALIILCIVLLSLIIPFTLLTNLATWYGSFLFWIVMTVVVICTNLYITKDWGK</sequence>
<dbReference type="Proteomes" id="UP000743899">
    <property type="component" value="Unassembled WGS sequence"/>
</dbReference>
<proteinExistence type="predicted"/>
<organism evidence="2 3">
    <name type="scientific">Pallidibacillus pasinlerensis</name>
    <dbReference type="NCBI Taxonomy" id="2703818"/>
    <lineage>
        <taxon>Bacteria</taxon>
        <taxon>Bacillati</taxon>
        <taxon>Bacillota</taxon>
        <taxon>Bacilli</taxon>
        <taxon>Bacillales</taxon>
        <taxon>Bacillaceae</taxon>
        <taxon>Pallidibacillus</taxon>
    </lineage>
</organism>
<evidence type="ECO:0000256" key="1">
    <source>
        <dbReference type="SAM" id="Phobius"/>
    </source>
</evidence>
<evidence type="ECO:0000313" key="2">
    <source>
        <dbReference type="EMBL" id="NCU16598.1"/>
    </source>
</evidence>
<keyword evidence="3" id="KW-1185">Reference proteome</keyword>
<accession>A0ABX0A5Y4</accession>
<keyword evidence="1" id="KW-0472">Membrane</keyword>
<evidence type="ECO:0000313" key="3">
    <source>
        <dbReference type="Proteomes" id="UP000743899"/>
    </source>
</evidence>
<feature type="transmembrane region" description="Helical" evidence="1">
    <location>
        <begin position="7"/>
        <end position="28"/>
    </location>
</feature>
<gene>
    <name evidence="2" type="ORF">GW534_02250</name>
</gene>
<keyword evidence="1" id="KW-1133">Transmembrane helix</keyword>